<evidence type="ECO:0000313" key="2">
    <source>
        <dbReference type="EMBL" id="AKM09081.1"/>
    </source>
</evidence>
<protein>
    <recommendedName>
        <fullName evidence="1">Plasmid pRiA4b Orf3-like domain-containing protein</fullName>
    </recommendedName>
</protein>
<dbReference type="KEGG" id="cna:AB433_14965"/>
<feature type="domain" description="Plasmid pRiA4b Orf3-like" evidence="1">
    <location>
        <begin position="13"/>
        <end position="179"/>
    </location>
</feature>
<name>A0A0G3XII7_9SPHN</name>
<dbReference type="PATRIC" id="fig|1348774.3.peg.1983"/>
<dbReference type="Pfam" id="PF07929">
    <property type="entry name" value="PRiA4_ORF3"/>
    <property type="match status" value="1"/>
</dbReference>
<dbReference type="PANTHER" id="PTHR41878:SF1">
    <property type="entry name" value="TNPR PROTEIN"/>
    <property type="match status" value="1"/>
</dbReference>
<sequence>MHRPTAIDSFTQIATLRIDLKDSDPPIWRQVEVPTSITLKVLHDIVQAAMGWFDYHLWEMMIDGQAYGIPMDDDWGTPPPKNASRVRLRDVLSPGTTTIAYSYDFGDDWQHTLTLSDVRQGDPAIAYPRFIIGERNCPPEDCGGISGFYEVLDARSDPTHEEHADICRWLDDYDPEELDIFPIQVALGRIAAKRNAAAKRIISKKGS</sequence>
<evidence type="ECO:0000313" key="3">
    <source>
        <dbReference type="EMBL" id="AKM10148.1"/>
    </source>
</evidence>
<dbReference type="InterPro" id="IPR024047">
    <property type="entry name" value="MM3350-like_sf"/>
</dbReference>
<dbReference type="Gene3D" id="3.10.290.30">
    <property type="entry name" value="MM3350-like"/>
    <property type="match status" value="1"/>
</dbReference>
<gene>
    <name evidence="2" type="ORF">AB433_02450</name>
    <name evidence="3" type="ORF">AB433_09450</name>
    <name evidence="4" type="ORF">AB433_14965</name>
</gene>
<dbReference type="Proteomes" id="UP000035287">
    <property type="component" value="Chromosome"/>
</dbReference>
<dbReference type="InterPro" id="IPR012912">
    <property type="entry name" value="Plasmid_pRiA4b_Orf3-like"/>
</dbReference>
<evidence type="ECO:0000313" key="5">
    <source>
        <dbReference type="Proteomes" id="UP000035287"/>
    </source>
</evidence>
<dbReference type="PANTHER" id="PTHR41878">
    <property type="entry name" value="LEXA REPRESSOR-RELATED"/>
    <property type="match status" value="1"/>
</dbReference>
<evidence type="ECO:0000259" key="1">
    <source>
        <dbReference type="Pfam" id="PF07929"/>
    </source>
</evidence>
<dbReference type="KEGG" id="cna:AB433_09450"/>
<proteinExistence type="predicted"/>
<accession>A0A0G3XII7</accession>
<dbReference type="EMBL" id="CP011770">
    <property type="protein sequence ID" value="AKM09081.1"/>
    <property type="molecule type" value="Genomic_DNA"/>
</dbReference>
<dbReference type="OrthoDB" id="9816539at2"/>
<dbReference type="EMBL" id="CP011770">
    <property type="protein sequence ID" value="AKM10976.1"/>
    <property type="molecule type" value="Genomic_DNA"/>
</dbReference>
<dbReference type="AlphaFoldDB" id="A0A0G3XII7"/>
<dbReference type="SUPFAM" id="SSF159941">
    <property type="entry name" value="MM3350-like"/>
    <property type="match status" value="1"/>
</dbReference>
<dbReference type="EMBL" id="CP011770">
    <property type="protein sequence ID" value="AKM10148.1"/>
    <property type="molecule type" value="Genomic_DNA"/>
</dbReference>
<dbReference type="STRING" id="1348774.AB433_02450"/>
<dbReference type="KEGG" id="cna:AB433_02450"/>
<reference evidence="3 5" key="1">
    <citation type="submission" date="2015-06" db="EMBL/GenBank/DDBJ databases">
        <authorList>
            <person name="Zeng Y."/>
            <person name="Huang Y."/>
        </authorList>
    </citation>
    <scope>NUCLEOTIDE SEQUENCE [LARGE SCALE GENOMIC DNA]</scope>
    <source>
        <strain evidence="3 5">PQ-2</strain>
    </source>
</reference>
<organism evidence="3 5">
    <name type="scientific">Croceicoccus naphthovorans</name>
    <dbReference type="NCBI Taxonomy" id="1348774"/>
    <lineage>
        <taxon>Bacteria</taxon>
        <taxon>Pseudomonadati</taxon>
        <taxon>Pseudomonadota</taxon>
        <taxon>Alphaproteobacteria</taxon>
        <taxon>Sphingomonadales</taxon>
        <taxon>Erythrobacteraceae</taxon>
        <taxon>Croceicoccus</taxon>
    </lineage>
</organism>
<keyword evidence="5" id="KW-1185">Reference proteome</keyword>
<evidence type="ECO:0000313" key="4">
    <source>
        <dbReference type="EMBL" id="AKM10976.1"/>
    </source>
</evidence>